<feature type="region of interest" description="Disordered" evidence="1">
    <location>
        <begin position="464"/>
        <end position="628"/>
    </location>
</feature>
<dbReference type="EMBL" id="LSBJ02000001">
    <property type="protein sequence ID" value="OAQ73488.1"/>
    <property type="molecule type" value="Genomic_DNA"/>
</dbReference>
<protein>
    <recommendedName>
        <fullName evidence="2">DUF8035 domain-containing protein</fullName>
    </recommendedName>
</protein>
<accession>A0A179G7H4</accession>
<dbReference type="GeneID" id="28845053"/>
<reference evidence="3 4" key="1">
    <citation type="journal article" date="2016" name="PLoS Pathog.">
        <title>Biosynthesis of antibiotic leucinostatins in bio-control fungus Purpureocillium lilacinum and their inhibition on phytophthora revealed by genome mining.</title>
        <authorList>
            <person name="Wang G."/>
            <person name="Liu Z."/>
            <person name="Lin R."/>
            <person name="Li E."/>
            <person name="Mao Z."/>
            <person name="Ling J."/>
            <person name="Yang Y."/>
            <person name="Yin W.B."/>
            <person name="Xie B."/>
        </authorList>
    </citation>
    <scope>NUCLEOTIDE SEQUENCE [LARGE SCALE GENOMIC DNA]</scope>
    <source>
        <strain evidence="3">170</strain>
    </source>
</reference>
<dbReference type="OrthoDB" id="5226662at2759"/>
<feature type="compositionally biased region" description="Acidic residues" evidence="1">
    <location>
        <begin position="497"/>
        <end position="515"/>
    </location>
</feature>
<feature type="compositionally biased region" description="Low complexity" evidence="1">
    <location>
        <begin position="289"/>
        <end position="298"/>
    </location>
</feature>
<evidence type="ECO:0000256" key="1">
    <source>
        <dbReference type="SAM" id="MobiDB-lite"/>
    </source>
</evidence>
<organism evidence="3 4">
    <name type="scientific">Pochonia chlamydosporia 170</name>
    <dbReference type="NCBI Taxonomy" id="1380566"/>
    <lineage>
        <taxon>Eukaryota</taxon>
        <taxon>Fungi</taxon>
        <taxon>Dikarya</taxon>
        <taxon>Ascomycota</taxon>
        <taxon>Pezizomycotina</taxon>
        <taxon>Sordariomycetes</taxon>
        <taxon>Hypocreomycetidae</taxon>
        <taxon>Hypocreales</taxon>
        <taxon>Clavicipitaceae</taxon>
        <taxon>Pochonia</taxon>
    </lineage>
</organism>
<feature type="region of interest" description="Disordered" evidence="1">
    <location>
        <begin position="279"/>
        <end position="298"/>
    </location>
</feature>
<comment type="caution">
    <text evidence="3">The sequence shown here is derived from an EMBL/GenBank/DDBJ whole genome shotgun (WGS) entry which is preliminary data.</text>
</comment>
<feature type="compositionally biased region" description="Low complexity" evidence="1">
    <location>
        <begin position="340"/>
        <end position="352"/>
    </location>
</feature>
<dbReference type="InterPro" id="IPR058348">
    <property type="entry name" value="DUF8035"/>
</dbReference>
<feature type="compositionally biased region" description="Basic and acidic residues" evidence="1">
    <location>
        <begin position="484"/>
        <end position="496"/>
    </location>
</feature>
<evidence type="ECO:0000313" key="4">
    <source>
        <dbReference type="Proteomes" id="UP000078397"/>
    </source>
</evidence>
<dbReference type="Proteomes" id="UP000078397">
    <property type="component" value="Unassembled WGS sequence"/>
</dbReference>
<keyword evidence="4" id="KW-1185">Reference proteome</keyword>
<feature type="compositionally biased region" description="Basic and acidic residues" evidence="1">
    <location>
        <begin position="552"/>
        <end position="610"/>
    </location>
</feature>
<dbReference type="AlphaFoldDB" id="A0A179G7H4"/>
<evidence type="ECO:0000259" key="2">
    <source>
        <dbReference type="Pfam" id="PF26118"/>
    </source>
</evidence>
<gene>
    <name evidence="3" type="ORF">VFPPC_01186</name>
</gene>
<dbReference type="RefSeq" id="XP_018149571.1">
    <property type="nucleotide sequence ID" value="XM_018281059.1"/>
</dbReference>
<feature type="compositionally biased region" description="Basic and acidic residues" evidence="1">
    <location>
        <begin position="616"/>
        <end position="628"/>
    </location>
</feature>
<sequence length="661" mass="73435">MSGGTALEHIDAVDAFAKTLFVRVKTCSSPLFTEVSATVRRLHLALRHLRVEAADPDSLLRSADASVYARQVRPIVEDCDFALKQLETVLEKFDAAGGRESDGLTDRIATVRSRLASETTSVDMFLDTVQLHNPANNAPEVVTHGNESNLEGIKDKVDNIAARLFRRWDTSGGIVDDEDRMWQEFKSELEMEGFSPQVLRQHKDVLRAYIRELQSMSPATGGPPPTVRGLLEHEAMSTPPPLPPKEPLSPKELYPSYVDNEKCFPSIKQERRMPDHAPIASAYGNENRSFSSDDGSGDTNDSLALISTKDLIAMDSINAGMAGMQLQPSTSHLGAPTMRSSPGLLPSGMSGSWPPPHMAAGQANLPHSAGGSPNVGYLQPGYPPAPGAQPNMFALSPRTMTRLAPDRYGKDIPMDATWTRIRRSLVSPEVLQRAGVRYEARPEYVAILGRLSREQIADYARQSADCRAARSGRYPPKGSQDAYNPRDRADSKSSRDDNDDESVLWDESDVTDYDDDKTSVRGTKSYPYIVSPPNKDKTSPSSTVKPKPILKNKNENHVRFDPEPHEVDIKASRSYDDDYDRRRENGSRRNRDYRDNGRRDDRRGDDDRHRYPNRNEQGRRRDRRDERHMRRKTWGETIGAVSIGGAAASLLGVLAEAAVGF</sequence>
<feature type="domain" description="DUF8035" evidence="2">
    <location>
        <begin position="415"/>
        <end position="469"/>
    </location>
</feature>
<name>A0A179G7H4_METCM</name>
<dbReference type="PANTHER" id="PTHR42081:SF2">
    <property type="entry name" value="NIPPED-B-LIKE PROTEIN B"/>
    <property type="match status" value="1"/>
</dbReference>
<evidence type="ECO:0000313" key="3">
    <source>
        <dbReference type="EMBL" id="OAQ73488.1"/>
    </source>
</evidence>
<dbReference type="Pfam" id="PF26118">
    <property type="entry name" value="DUF8035"/>
    <property type="match status" value="1"/>
</dbReference>
<proteinExistence type="predicted"/>
<dbReference type="STRING" id="1380566.A0A179G7H4"/>
<dbReference type="PANTHER" id="PTHR42081">
    <property type="entry name" value="ZINC FINGER PROTEIN DHHC DOMAIN CONTAINING PROTEIN"/>
    <property type="match status" value="1"/>
</dbReference>
<feature type="region of interest" description="Disordered" evidence="1">
    <location>
        <begin position="329"/>
        <end position="374"/>
    </location>
</feature>
<dbReference type="KEGG" id="pchm:VFPPC_01186"/>